<evidence type="ECO:0000256" key="1">
    <source>
        <dbReference type="ARBA" id="ARBA00006767"/>
    </source>
</evidence>
<dbReference type="InterPro" id="IPR050437">
    <property type="entry name" value="Ribos_protein_bS1-like"/>
</dbReference>
<dbReference type="CDD" id="cd05688">
    <property type="entry name" value="S1_RPS1_repeat_ec3"/>
    <property type="match status" value="1"/>
</dbReference>
<dbReference type="PRINTS" id="PR00681">
    <property type="entry name" value="RIBOSOMALS1"/>
</dbReference>
<comment type="caution">
    <text evidence="6">The sequence shown here is derived from an EMBL/GenBank/DDBJ whole genome shotgun (WGS) entry which is preliminary data.</text>
</comment>
<dbReference type="Proteomes" id="UP001596122">
    <property type="component" value="Unassembled WGS sequence"/>
</dbReference>
<dbReference type="NCBIfam" id="NF005911">
    <property type="entry name" value="PRK07899.1"/>
    <property type="match status" value="1"/>
</dbReference>
<dbReference type="PROSITE" id="PS50126">
    <property type="entry name" value="S1"/>
    <property type="match status" value="4"/>
</dbReference>
<sequence length="492" mass="54344">MTTHTTEPASTRTSVASVAVNDIGSSEDFLAAVDETIKYFGDGDLVSGTIVKVDRDEVLLDIGYKTEGVIPSRELSIKHDVDPNEVVTVGDEVEALVLQKEDKEGRLILSKKRAQYERAWGKIEQIKEEDGVVSGTVIEVVKGGLILDIGLRGFLPASLVEMRRVRDLQPYVGKELEAKIIELDKNRNNVVLSRRAWLEQTQSEVRTSFLKQLARGQIRTGVVSSTVNFGAFVDLGGVDGLVHVSELSWKHIDHPTEVVEIGQEVTVEVLDIDMERERVSLSLKATQEDPWQHFARTHGLGQVVPGKVTKLVPFGAFVRVEDGIEGLVHISELAERHVEIPEQVVQVGDDIFVKVIDVDLERRRISLSLKQANDSSVADAVEEFDPTLYGMAAEYDEQGNYKYPEGFDPETGEWLPGYETQQAEWEKQYAEAQKRWEAHKEQVESAQKAELEAGAATSVSSSSYGSEEDTSGGGTLASDEALAALREKLTGR</sequence>
<dbReference type="CDD" id="cd04465">
    <property type="entry name" value="S1_RPS1_repeat_ec2_hs2"/>
    <property type="match status" value="1"/>
</dbReference>
<dbReference type="GO" id="GO:0005840">
    <property type="term" value="C:ribosome"/>
    <property type="evidence" value="ECO:0007669"/>
    <property type="project" value="UniProtKB-KW"/>
</dbReference>
<evidence type="ECO:0000313" key="7">
    <source>
        <dbReference type="Proteomes" id="UP001596122"/>
    </source>
</evidence>
<gene>
    <name evidence="6" type="primary">rpsA</name>
    <name evidence="6" type="ORF">ACFPJ6_02075</name>
</gene>
<feature type="domain" description="S1 motif" evidence="5">
    <location>
        <begin position="130"/>
        <end position="195"/>
    </location>
</feature>
<dbReference type="PANTHER" id="PTHR10724">
    <property type="entry name" value="30S RIBOSOMAL PROTEIN S1"/>
    <property type="match status" value="1"/>
</dbReference>
<dbReference type="SMART" id="SM00316">
    <property type="entry name" value="S1"/>
    <property type="match status" value="4"/>
</dbReference>
<dbReference type="Pfam" id="PF00575">
    <property type="entry name" value="S1"/>
    <property type="match status" value="4"/>
</dbReference>
<dbReference type="Gene3D" id="2.40.50.140">
    <property type="entry name" value="Nucleic acid-binding proteins"/>
    <property type="match status" value="4"/>
</dbReference>
<evidence type="ECO:0000259" key="5">
    <source>
        <dbReference type="PROSITE" id="PS50126"/>
    </source>
</evidence>
<dbReference type="EMBL" id="JBHSLD010000004">
    <property type="protein sequence ID" value="MFC5379567.1"/>
    <property type="molecule type" value="Genomic_DNA"/>
</dbReference>
<dbReference type="InterPro" id="IPR012340">
    <property type="entry name" value="NA-bd_OB-fold"/>
</dbReference>
<keyword evidence="2 6" id="KW-0689">Ribosomal protein</keyword>
<dbReference type="RefSeq" id="WP_340268710.1">
    <property type="nucleotide sequence ID" value="NZ_JBBEOG010000003.1"/>
</dbReference>
<evidence type="ECO:0000256" key="3">
    <source>
        <dbReference type="ARBA" id="ARBA00023274"/>
    </source>
</evidence>
<dbReference type="InterPro" id="IPR035104">
    <property type="entry name" value="Ribosomal_protein_S1-like"/>
</dbReference>
<accession>A0ABW0GJP1</accession>
<feature type="domain" description="S1 motif" evidence="5">
    <location>
        <begin position="301"/>
        <end position="370"/>
    </location>
</feature>
<protein>
    <submittedName>
        <fullName evidence="6">30S ribosomal protein S1</fullName>
    </submittedName>
</protein>
<proteinExistence type="inferred from homology"/>
<feature type="compositionally biased region" description="Basic and acidic residues" evidence="4">
    <location>
        <begin position="436"/>
        <end position="451"/>
    </location>
</feature>
<keyword evidence="3" id="KW-0687">Ribonucleoprotein</keyword>
<feature type="compositionally biased region" description="Low complexity" evidence="4">
    <location>
        <begin position="452"/>
        <end position="465"/>
    </location>
</feature>
<keyword evidence="7" id="KW-1185">Reference proteome</keyword>
<organism evidence="6 7">
    <name type="scientific">Aquipuribacter nitratireducens</name>
    <dbReference type="NCBI Taxonomy" id="650104"/>
    <lineage>
        <taxon>Bacteria</taxon>
        <taxon>Bacillati</taxon>
        <taxon>Actinomycetota</taxon>
        <taxon>Actinomycetes</taxon>
        <taxon>Micrococcales</taxon>
        <taxon>Intrasporangiaceae</taxon>
        <taxon>Aquipuribacter</taxon>
    </lineage>
</organism>
<name>A0ABW0GJP1_9MICO</name>
<evidence type="ECO:0000256" key="2">
    <source>
        <dbReference type="ARBA" id="ARBA00022980"/>
    </source>
</evidence>
<comment type="similarity">
    <text evidence="1">Belongs to the bacterial ribosomal protein bS1 family.</text>
</comment>
<dbReference type="NCBIfam" id="NF005208">
    <property type="entry name" value="PRK06676.1"/>
    <property type="match status" value="1"/>
</dbReference>
<dbReference type="PANTHER" id="PTHR10724:SF7">
    <property type="entry name" value="SMALL RIBOSOMAL SUBUNIT PROTEIN BS1C"/>
    <property type="match status" value="1"/>
</dbReference>
<feature type="domain" description="S1 motif" evidence="5">
    <location>
        <begin position="43"/>
        <end position="112"/>
    </location>
</feature>
<dbReference type="CDD" id="cd05687">
    <property type="entry name" value="S1_RPS1_repeat_ec1_hs1"/>
    <property type="match status" value="1"/>
</dbReference>
<dbReference type="SUPFAM" id="SSF50249">
    <property type="entry name" value="Nucleic acid-binding proteins"/>
    <property type="match status" value="4"/>
</dbReference>
<reference evidence="7" key="1">
    <citation type="journal article" date="2019" name="Int. J. Syst. Evol. Microbiol.">
        <title>The Global Catalogue of Microorganisms (GCM) 10K type strain sequencing project: providing services to taxonomists for standard genome sequencing and annotation.</title>
        <authorList>
            <consortium name="The Broad Institute Genomics Platform"/>
            <consortium name="The Broad Institute Genome Sequencing Center for Infectious Disease"/>
            <person name="Wu L."/>
            <person name="Ma J."/>
        </authorList>
    </citation>
    <scope>NUCLEOTIDE SEQUENCE [LARGE SCALE GENOMIC DNA]</scope>
    <source>
        <strain evidence="7">CCUG 43114</strain>
    </source>
</reference>
<evidence type="ECO:0000256" key="4">
    <source>
        <dbReference type="SAM" id="MobiDB-lite"/>
    </source>
</evidence>
<evidence type="ECO:0000313" key="6">
    <source>
        <dbReference type="EMBL" id="MFC5379567.1"/>
    </source>
</evidence>
<feature type="region of interest" description="Disordered" evidence="4">
    <location>
        <begin position="436"/>
        <end position="492"/>
    </location>
</feature>
<dbReference type="InterPro" id="IPR003029">
    <property type="entry name" value="S1_domain"/>
</dbReference>
<feature type="domain" description="S1 motif" evidence="5">
    <location>
        <begin position="216"/>
        <end position="284"/>
    </location>
</feature>